<organism evidence="1 2">
    <name type="scientific">Hyaloperonospora arabidopsidis (strain Emoy2)</name>
    <name type="common">Downy mildew agent</name>
    <name type="synonym">Peronospora arabidopsidis</name>
    <dbReference type="NCBI Taxonomy" id="559515"/>
    <lineage>
        <taxon>Eukaryota</taxon>
        <taxon>Sar</taxon>
        <taxon>Stramenopiles</taxon>
        <taxon>Oomycota</taxon>
        <taxon>Peronosporomycetes</taxon>
        <taxon>Peronosporales</taxon>
        <taxon>Peronosporaceae</taxon>
        <taxon>Hyaloperonospora</taxon>
    </lineage>
</organism>
<evidence type="ECO:0000313" key="2">
    <source>
        <dbReference type="Proteomes" id="UP000011713"/>
    </source>
</evidence>
<dbReference type="AlphaFoldDB" id="M4BMY4"/>
<sequence length="80" mass="9360">MLRSSQRGHRLSGLLQICWTGRLAAVRATVDYLVNSDQCVWIMTRLMRWYGAEGELFALDEEDEEDLWVYEDILDSDFEA</sequence>
<proteinExistence type="predicted"/>
<dbReference type="EMBL" id="JH598440">
    <property type="status" value="NOT_ANNOTATED_CDS"/>
    <property type="molecule type" value="Genomic_DNA"/>
</dbReference>
<evidence type="ECO:0000313" key="1">
    <source>
        <dbReference type="EnsemblProtists" id="HpaP807771"/>
    </source>
</evidence>
<name>M4BMY4_HYAAE</name>
<dbReference type="HOGENOM" id="CLU_2594931_0_0_1"/>
<reference evidence="2" key="1">
    <citation type="journal article" date="2010" name="Science">
        <title>Signatures of adaptation to obligate biotrophy in the Hyaloperonospora arabidopsidis genome.</title>
        <authorList>
            <person name="Baxter L."/>
            <person name="Tripathy S."/>
            <person name="Ishaque N."/>
            <person name="Boot N."/>
            <person name="Cabral A."/>
            <person name="Kemen E."/>
            <person name="Thines M."/>
            <person name="Ah-Fong A."/>
            <person name="Anderson R."/>
            <person name="Badejoko W."/>
            <person name="Bittner-Eddy P."/>
            <person name="Boore J.L."/>
            <person name="Chibucos M.C."/>
            <person name="Coates M."/>
            <person name="Dehal P."/>
            <person name="Delehaunty K."/>
            <person name="Dong S."/>
            <person name="Downton P."/>
            <person name="Dumas B."/>
            <person name="Fabro G."/>
            <person name="Fronick C."/>
            <person name="Fuerstenberg S.I."/>
            <person name="Fulton L."/>
            <person name="Gaulin E."/>
            <person name="Govers F."/>
            <person name="Hughes L."/>
            <person name="Humphray S."/>
            <person name="Jiang R.H."/>
            <person name="Judelson H."/>
            <person name="Kamoun S."/>
            <person name="Kyung K."/>
            <person name="Meijer H."/>
            <person name="Minx P."/>
            <person name="Morris P."/>
            <person name="Nelson J."/>
            <person name="Phuntumart V."/>
            <person name="Qutob D."/>
            <person name="Rehmany A."/>
            <person name="Rougon-Cardoso A."/>
            <person name="Ryden P."/>
            <person name="Torto-Alalibo T."/>
            <person name="Studholme D."/>
            <person name="Wang Y."/>
            <person name="Win J."/>
            <person name="Wood J."/>
            <person name="Clifton S.W."/>
            <person name="Rogers J."/>
            <person name="Van den Ackerveken G."/>
            <person name="Jones J.D."/>
            <person name="McDowell J.M."/>
            <person name="Beynon J."/>
            <person name="Tyler B.M."/>
        </authorList>
    </citation>
    <scope>NUCLEOTIDE SEQUENCE [LARGE SCALE GENOMIC DNA]</scope>
    <source>
        <strain evidence="2">Emoy2</strain>
    </source>
</reference>
<reference evidence="1" key="2">
    <citation type="submission" date="2015-06" db="UniProtKB">
        <authorList>
            <consortium name="EnsemblProtists"/>
        </authorList>
    </citation>
    <scope>IDENTIFICATION</scope>
    <source>
        <strain evidence="1">Emoy2</strain>
    </source>
</reference>
<dbReference type="VEuPathDB" id="FungiDB:HpaG807771"/>
<keyword evidence="2" id="KW-1185">Reference proteome</keyword>
<dbReference type="EnsemblProtists" id="HpaT807771">
    <property type="protein sequence ID" value="HpaP807771"/>
    <property type="gene ID" value="HpaG807771"/>
</dbReference>
<dbReference type="InParanoid" id="M4BMY4"/>
<dbReference type="Proteomes" id="UP000011713">
    <property type="component" value="Unassembled WGS sequence"/>
</dbReference>
<accession>M4BMY4</accession>
<protein>
    <submittedName>
        <fullName evidence="1">Uncharacterized protein</fullName>
    </submittedName>
</protein>